<dbReference type="Gene3D" id="1.10.10.60">
    <property type="entry name" value="Homeodomain-like"/>
    <property type="match status" value="1"/>
</dbReference>
<dbReference type="InterPro" id="IPR004111">
    <property type="entry name" value="Repressor_TetR_C"/>
</dbReference>
<dbReference type="InterPro" id="IPR001647">
    <property type="entry name" value="HTH_TetR"/>
</dbReference>
<keyword evidence="3" id="KW-0804">Transcription</keyword>
<comment type="caution">
    <text evidence="6">The sequence shown here is derived from an EMBL/GenBank/DDBJ whole genome shotgun (WGS) entry which is preliminary data.</text>
</comment>
<dbReference type="Gene3D" id="1.10.357.10">
    <property type="entry name" value="Tetracycline Repressor, domain 2"/>
    <property type="match status" value="1"/>
</dbReference>
<feature type="DNA-binding region" description="H-T-H motif" evidence="4">
    <location>
        <begin position="50"/>
        <end position="69"/>
    </location>
</feature>
<evidence type="ECO:0000313" key="7">
    <source>
        <dbReference type="Proteomes" id="UP001595868"/>
    </source>
</evidence>
<dbReference type="Pfam" id="PF00440">
    <property type="entry name" value="TetR_N"/>
    <property type="match status" value="1"/>
</dbReference>
<evidence type="ECO:0000256" key="4">
    <source>
        <dbReference type="PROSITE-ProRule" id="PRU00335"/>
    </source>
</evidence>
<evidence type="ECO:0000259" key="5">
    <source>
        <dbReference type="PROSITE" id="PS50977"/>
    </source>
</evidence>
<feature type="domain" description="HTH tetR-type" evidence="5">
    <location>
        <begin position="27"/>
        <end position="87"/>
    </location>
</feature>
<keyword evidence="1" id="KW-0805">Transcription regulation</keyword>
<keyword evidence="7" id="KW-1185">Reference proteome</keyword>
<dbReference type="EMBL" id="JBHSBN010000019">
    <property type="protein sequence ID" value="MFC4108866.1"/>
    <property type="molecule type" value="Genomic_DNA"/>
</dbReference>
<proteinExistence type="predicted"/>
<dbReference type="RefSeq" id="WP_377549653.1">
    <property type="nucleotide sequence ID" value="NZ_JBHSBN010000019.1"/>
</dbReference>
<evidence type="ECO:0000256" key="2">
    <source>
        <dbReference type="ARBA" id="ARBA00023125"/>
    </source>
</evidence>
<dbReference type="PANTHER" id="PTHR30055">
    <property type="entry name" value="HTH-TYPE TRANSCRIPTIONAL REGULATOR RUTR"/>
    <property type="match status" value="1"/>
</dbReference>
<gene>
    <name evidence="6" type="ORF">ACFOX0_23410</name>
</gene>
<dbReference type="InterPro" id="IPR036271">
    <property type="entry name" value="Tet_transcr_reg_TetR-rel_C_sf"/>
</dbReference>
<evidence type="ECO:0000256" key="1">
    <source>
        <dbReference type="ARBA" id="ARBA00023015"/>
    </source>
</evidence>
<keyword evidence="2 4" id="KW-0238">DNA-binding</keyword>
<dbReference type="PANTHER" id="PTHR30055:SF151">
    <property type="entry name" value="TRANSCRIPTIONAL REGULATORY PROTEIN"/>
    <property type="match status" value="1"/>
</dbReference>
<protein>
    <submittedName>
        <fullName evidence="6">TetR/AcrR family transcriptional regulator</fullName>
    </submittedName>
</protein>
<dbReference type="SUPFAM" id="SSF46689">
    <property type="entry name" value="Homeodomain-like"/>
    <property type="match status" value="1"/>
</dbReference>
<name>A0ABV8KT97_9ACTN</name>
<sequence>MDPEAYRAASALLWDGRGGPRRGPRPTLSLATIARAGVALADADGLPAVTMQAVAEALGVTKMALYRYVPGKAELVALMVETGMGDPPPLDTGAGWRGRLDGWARELCARFLAHPWSLAATVGVRPMGPNELAWLESAVAALDGTGLHGGERLDVVVTLTGHVRSLAEQVVAVGTGTPEAGMADALGALLAGRADRFPALAAALASAAAHAAHDQALDVGLGLILDGVDLLVTRRRAADGRRAN</sequence>
<dbReference type="Pfam" id="PF02909">
    <property type="entry name" value="TetR_C_1"/>
    <property type="match status" value="1"/>
</dbReference>
<organism evidence="6 7">
    <name type="scientific">Micromonospora zhanjiangensis</name>
    <dbReference type="NCBI Taxonomy" id="1522057"/>
    <lineage>
        <taxon>Bacteria</taxon>
        <taxon>Bacillati</taxon>
        <taxon>Actinomycetota</taxon>
        <taxon>Actinomycetes</taxon>
        <taxon>Micromonosporales</taxon>
        <taxon>Micromonosporaceae</taxon>
        <taxon>Micromonospora</taxon>
    </lineage>
</organism>
<dbReference type="SUPFAM" id="SSF48498">
    <property type="entry name" value="Tetracyclin repressor-like, C-terminal domain"/>
    <property type="match status" value="1"/>
</dbReference>
<dbReference type="InterPro" id="IPR050109">
    <property type="entry name" value="HTH-type_TetR-like_transc_reg"/>
</dbReference>
<dbReference type="Proteomes" id="UP001595868">
    <property type="component" value="Unassembled WGS sequence"/>
</dbReference>
<evidence type="ECO:0000256" key="3">
    <source>
        <dbReference type="ARBA" id="ARBA00023163"/>
    </source>
</evidence>
<dbReference type="PROSITE" id="PS50977">
    <property type="entry name" value="HTH_TETR_2"/>
    <property type="match status" value="1"/>
</dbReference>
<accession>A0ABV8KT97</accession>
<dbReference type="InterPro" id="IPR009057">
    <property type="entry name" value="Homeodomain-like_sf"/>
</dbReference>
<evidence type="ECO:0000313" key="6">
    <source>
        <dbReference type="EMBL" id="MFC4108866.1"/>
    </source>
</evidence>
<reference evidence="7" key="1">
    <citation type="journal article" date="2019" name="Int. J. Syst. Evol. Microbiol.">
        <title>The Global Catalogue of Microorganisms (GCM) 10K type strain sequencing project: providing services to taxonomists for standard genome sequencing and annotation.</title>
        <authorList>
            <consortium name="The Broad Institute Genomics Platform"/>
            <consortium name="The Broad Institute Genome Sequencing Center for Infectious Disease"/>
            <person name="Wu L."/>
            <person name="Ma J."/>
        </authorList>
    </citation>
    <scope>NUCLEOTIDE SEQUENCE [LARGE SCALE GENOMIC DNA]</scope>
    <source>
        <strain evidence="7">2902at01</strain>
    </source>
</reference>